<dbReference type="GO" id="GO:0009617">
    <property type="term" value="P:response to bacterium"/>
    <property type="evidence" value="ECO:0007669"/>
    <property type="project" value="TreeGrafter"/>
</dbReference>
<dbReference type="PANTHER" id="PTHR19433">
    <property type="entry name" value="T-CELL RECEPTOR ALPHA CHAIN V REGION-RELATED"/>
    <property type="match status" value="1"/>
</dbReference>
<proteinExistence type="predicted"/>
<dbReference type="InterPro" id="IPR036179">
    <property type="entry name" value="Ig-like_dom_sf"/>
</dbReference>
<dbReference type="GO" id="GO:0005886">
    <property type="term" value="C:plasma membrane"/>
    <property type="evidence" value="ECO:0007669"/>
    <property type="project" value="UniProtKB-SubCell"/>
</dbReference>
<dbReference type="Ensembl" id="ENSENLT00000032408.1">
    <property type="protein sequence ID" value="ENSENLP00000031500.1"/>
    <property type="gene ID" value="ENSENLG00000013927.1"/>
</dbReference>
<dbReference type="SUPFAM" id="SSF48726">
    <property type="entry name" value="Immunoglobulin"/>
    <property type="match status" value="2"/>
</dbReference>
<feature type="domain" description="Ig-like" evidence="10">
    <location>
        <begin position="142"/>
        <end position="233"/>
    </location>
</feature>
<evidence type="ECO:0000313" key="11">
    <source>
        <dbReference type="Ensembl" id="ENSENLP00000031483.1"/>
    </source>
</evidence>
<evidence type="ECO:0000259" key="10">
    <source>
        <dbReference type="PROSITE" id="PS50835"/>
    </source>
</evidence>
<evidence type="ECO:0000256" key="5">
    <source>
        <dbReference type="ARBA" id="ARBA00023136"/>
    </source>
</evidence>
<reference evidence="11" key="1">
    <citation type="submission" date="2021-04" db="EMBL/GenBank/DDBJ databases">
        <authorList>
            <consortium name="Wellcome Sanger Institute Data Sharing"/>
        </authorList>
    </citation>
    <scope>NUCLEOTIDE SEQUENCE [LARGE SCALE GENOMIC DNA]</scope>
</reference>
<keyword evidence="8" id="KW-1133">Transmembrane helix</keyword>
<dbReference type="Gene3D" id="2.60.40.10">
    <property type="entry name" value="Immunoglobulins"/>
    <property type="match status" value="2"/>
</dbReference>
<dbReference type="InterPro" id="IPR052051">
    <property type="entry name" value="TCR_complex_component"/>
</dbReference>
<keyword evidence="5 8" id="KW-0472">Membrane</keyword>
<feature type="chain" id="PRO_5044624775" evidence="9">
    <location>
        <begin position="21"/>
        <end position="319"/>
    </location>
</feature>
<keyword evidence="12" id="KW-1185">Reference proteome</keyword>
<dbReference type="Ensembl" id="ENSENLT00000032391.1">
    <property type="protein sequence ID" value="ENSENLP00000031483.1"/>
    <property type="gene ID" value="ENSENLG00000013927.1"/>
</dbReference>
<dbReference type="OrthoDB" id="6370831at2759"/>
<evidence type="ECO:0000256" key="7">
    <source>
        <dbReference type="ARBA" id="ARBA00023180"/>
    </source>
</evidence>
<evidence type="ECO:0000256" key="1">
    <source>
        <dbReference type="ARBA" id="ARBA00004236"/>
    </source>
</evidence>
<organism evidence="11 12">
    <name type="scientific">Echeneis naucrates</name>
    <name type="common">Live sharksucker</name>
    <dbReference type="NCBI Taxonomy" id="173247"/>
    <lineage>
        <taxon>Eukaryota</taxon>
        <taxon>Metazoa</taxon>
        <taxon>Chordata</taxon>
        <taxon>Craniata</taxon>
        <taxon>Vertebrata</taxon>
        <taxon>Euteleostomi</taxon>
        <taxon>Actinopterygii</taxon>
        <taxon>Neopterygii</taxon>
        <taxon>Teleostei</taxon>
        <taxon>Neoteleostei</taxon>
        <taxon>Acanthomorphata</taxon>
        <taxon>Carangaria</taxon>
        <taxon>Carangiformes</taxon>
        <taxon>Echeneidae</taxon>
        <taxon>Echeneis</taxon>
    </lineage>
</organism>
<evidence type="ECO:0000256" key="2">
    <source>
        <dbReference type="ARBA" id="ARBA00022475"/>
    </source>
</evidence>
<dbReference type="InterPro" id="IPR003599">
    <property type="entry name" value="Ig_sub"/>
</dbReference>
<keyword evidence="8" id="KW-0812">Transmembrane</keyword>
<evidence type="ECO:0000256" key="8">
    <source>
        <dbReference type="SAM" id="Phobius"/>
    </source>
</evidence>
<evidence type="ECO:0000256" key="4">
    <source>
        <dbReference type="ARBA" id="ARBA00022859"/>
    </source>
</evidence>
<keyword evidence="4" id="KW-0391">Immunity</keyword>
<keyword evidence="6" id="KW-1015">Disulfide bond</keyword>
<name>A0A665VID2_ECHNA</name>
<keyword evidence="3 9" id="KW-0732">Signal</keyword>
<dbReference type="AlphaFoldDB" id="A0A665VID2"/>
<feature type="signal peptide" evidence="9">
    <location>
        <begin position="1"/>
        <end position="20"/>
    </location>
</feature>
<dbReference type="SMART" id="SM00409">
    <property type="entry name" value="IG"/>
    <property type="match status" value="2"/>
</dbReference>
<evidence type="ECO:0000256" key="9">
    <source>
        <dbReference type="SAM" id="SignalP"/>
    </source>
</evidence>
<protein>
    <submittedName>
        <fullName evidence="11">Immunoglobulin kappa light chain-like</fullName>
    </submittedName>
</protein>
<dbReference type="PANTHER" id="PTHR19433:SF133">
    <property type="entry name" value="IMMUNE-TYPE RECEPTOR 5 PRECURSOR-RELATED"/>
    <property type="match status" value="1"/>
</dbReference>
<sequence length="319" mass="34790">MMASLQIFLTCLCLWKMGQMNNFILAKVVDQDSGLISANVGDNLTLKCFHVDHVSISFWYKQAPGQKLKRISSSSRYENSGKFFDEFRNNPRFSLEKGPGFSHLKISDLKLSDSATYNCGSGYSFEVEFMAAITVSVRGSGFTVQVHQSGSQTVQPGDSVTLNCTVQTGNCEGEHSVHWFKGSGESHGGLIYTHGGRNGTCERTPETQIGSCNYNLGIKNLNLSHTGALYCAVASCGHILFGNGTELDFEDEEHSPLLNVYSLSGALAFTILLNILLAFSLNTLTKRNGCHCTELQAGASAVKILITEFVQQTINNVIQ</sequence>
<dbReference type="InterPro" id="IPR013106">
    <property type="entry name" value="Ig_V-set"/>
</dbReference>
<dbReference type="InterPro" id="IPR007110">
    <property type="entry name" value="Ig-like_dom"/>
</dbReference>
<gene>
    <name evidence="11" type="primary">LOC115058862</name>
</gene>
<reference evidence="11" key="2">
    <citation type="submission" date="2025-05" db="UniProtKB">
        <authorList>
            <consortium name="Ensembl"/>
        </authorList>
    </citation>
    <scope>IDENTIFICATION</scope>
</reference>
<dbReference type="Pfam" id="PF07686">
    <property type="entry name" value="V-set"/>
    <property type="match status" value="2"/>
</dbReference>
<dbReference type="PROSITE" id="PS50835">
    <property type="entry name" value="IG_LIKE"/>
    <property type="match status" value="1"/>
</dbReference>
<evidence type="ECO:0000313" key="12">
    <source>
        <dbReference type="Proteomes" id="UP000472264"/>
    </source>
</evidence>
<dbReference type="InterPro" id="IPR013783">
    <property type="entry name" value="Ig-like_fold"/>
</dbReference>
<evidence type="ECO:0000256" key="6">
    <source>
        <dbReference type="ARBA" id="ARBA00023157"/>
    </source>
</evidence>
<feature type="transmembrane region" description="Helical" evidence="8">
    <location>
        <begin position="260"/>
        <end position="279"/>
    </location>
</feature>
<comment type="subcellular location">
    <subcellularLocation>
        <location evidence="1">Cell membrane</location>
    </subcellularLocation>
</comment>
<accession>A0A665VID2</accession>
<dbReference type="Proteomes" id="UP000472264">
    <property type="component" value="Chromosome 18"/>
</dbReference>
<keyword evidence="7" id="KW-0325">Glycoprotein</keyword>
<evidence type="ECO:0000256" key="3">
    <source>
        <dbReference type="ARBA" id="ARBA00022729"/>
    </source>
</evidence>
<dbReference type="GO" id="GO:0002376">
    <property type="term" value="P:immune system process"/>
    <property type="evidence" value="ECO:0007669"/>
    <property type="project" value="UniProtKB-KW"/>
</dbReference>
<keyword evidence="2" id="KW-1003">Cell membrane</keyword>